<protein>
    <submittedName>
        <fullName evidence="1">Uncharacterized protein</fullName>
    </submittedName>
</protein>
<accession>A0ABN8T0P3</accession>
<sequence length="148" mass="17009">RWKGLIDDLLFLLEEELCDVNLCALHCELRNTEQLLISLGMFAYDCGSLKDCNYALSEYGPDSMKGRDRIVVKTKPGQESAIERHNFQVISFSGSTERRFLENIDEIVTRSLPKETLKSFFQNKDVAETYLLNQVTFCEEMVQVHSSC</sequence>
<reference evidence="1 2" key="1">
    <citation type="submission" date="2022-05" db="EMBL/GenBank/DDBJ databases">
        <authorList>
            <consortium name="Genoscope - CEA"/>
            <person name="William W."/>
        </authorList>
    </citation>
    <scope>NUCLEOTIDE SEQUENCE [LARGE SCALE GENOMIC DNA]</scope>
</reference>
<name>A0ABN8T0P3_9CNID</name>
<evidence type="ECO:0000313" key="1">
    <source>
        <dbReference type="EMBL" id="CAH3196813.1"/>
    </source>
</evidence>
<feature type="non-terminal residue" evidence="1">
    <location>
        <position position="1"/>
    </location>
</feature>
<proteinExistence type="predicted"/>
<keyword evidence="2" id="KW-1185">Reference proteome</keyword>
<gene>
    <name evidence="1" type="ORF">PEVE_00033675</name>
</gene>
<evidence type="ECO:0000313" key="2">
    <source>
        <dbReference type="Proteomes" id="UP001159427"/>
    </source>
</evidence>
<dbReference type="EMBL" id="CALNXI010005004">
    <property type="protein sequence ID" value="CAH3196813.1"/>
    <property type="molecule type" value="Genomic_DNA"/>
</dbReference>
<organism evidence="1 2">
    <name type="scientific">Porites evermanni</name>
    <dbReference type="NCBI Taxonomy" id="104178"/>
    <lineage>
        <taxon>Eukaryota</taxon>
        <taxon>Metazoa</taxon>
        <taxon>Cnidaria</taxon>
        <taxon>Anthozoa</taxon>
        <taxon>Hexacorallia</taxon>
        <taxon>Scleractinia</taxon>
        <taxon>Fungiina</taxon>
        <taxon>Poritidae</taxon>
        <taxon>Porites</taxon>
    </lineage>
</organism>
<comment type="caution">
    <text evidence="1">The sequence shown here is derived from an EMBL/GenBank/DDBJ whole genome shotgun (WGS) entry which is preliminary data.</text>
</comment>
<dbReference type="Proteomes" id="UP001159427">
    <property type="component" value="Unassembled WGS sequence"/>
</dbReference>